<dbReference type="Proteomes" id="UP000199626">
    <property type="component" value="Unassembled WGS sequence"/>
</dbReference>
<feature type="binding site" evidence="12">
    <location>
        <position position="278"/>
    </location>
    <ligand>
        <name>substrate</name>
    </ligand>
</feature>
<dbReference type="Pfam" id="PF00278">
    <property type="entry name" value="Orn_DAP_Arg_deC"/>
    <property type="match status" value="1"/>
</dbReference>
<dbReference type="GO" id="GO:0009089">
    <property type="term" value="P:lysine biosynthetic process via diaminopimelate"/>
    <property type="evidence" value="ECO:0007669"/>
    <property type="project" value="TreeGrafter"/>
</dbReference>
<dbReference type="InterPro" id="IPR005730">
    <property type="entry name" value="Nsp_de-COase"/>
</dbReference>
<dbReference type="GO" id="GO:0005737">
    <property type="term" value="C:cytoplasm"/>
    <property type="evidence" value="ECO:0007669"/>
    <property type="project" value="UniProtKB-SubCell"/>
</dbReference>
<dbReference type="SUPFAM" id="SSF50621">
    <property type="entry name" value="Alanine racemase C-terminal domain-like"/>
    <property type="match status" value="1"/>
</dbReference>
<dbReference type="CDD" id="cd06829">
    <property type="entry name" value="PLPDE_III_CANSDC"/>
    <property type="match status" value="1"/>
</dbReference>
<gene>
    <name evidence="14" type="ORF">SAMN02927930_00649</name>
</gene>
<accession>A0A1G6B4F3</accession>
<keyword evidence="4 11" id="KW-0210">Decarboxylase</keyword>
<dbReference type="AlphaFoldDB" id="A0A1G6B4F3"/>
<reference evidence="15" key="1">
    <citation type="submission" date="2016-10" db="EMBL/GenBank/DDBJ databases">
        <authorList>
            <person name="Varghese N."/>
            <person name="Submissions S."/>
        </authorList>
    </citation>
    <scope>NUCLEOTIDE SEQUENCE [LARGE SCALE GENOMIC DNA]</scope>
    <source>
        <strain evidence="15">CGMCC 1.10824</strain>
    </source>
</reference>
<evidence type="ECO:0000256" key="7">
    <source>
        <dbReference type="ARBA" id="ARBA00023239"/>
    </source>
</evidence>
<feature type="domain" description="Orn/DAP/Arg decarboxylase 2 C-terminal" evidence="13">
    <location>
        <begin position="14"/>
        <end position="334"/>
    </location>
</feature>
<keyword evidence="11" id="KW-0963">Cytoplasm</keyword>
<evidence type="ECO:0000256" key="6">
    <source>
        <dbReference type="ARBA" id="ARBA00023066"/>
    </source>
</evidence>
<dbReference type="GO" id="GO:0008295">
    <property type="term" value="P:spermidine biosynthetic process"/>
    <property type="evidence" value="ECO:0007669"/>
    <property type="project" value="UniProtKB-KW"/>
</dbReference>
<comment type="catalytic activity">
    <reaction evidence="10 11">
        <text>carboxynorspermidine + H(+) = norspermidine + CO2</text>
        <dbReference type="Rhea" id="RHEA:34099"/>
        <dbReference type="ChEBI" id="CHEBI:15378"/>
        <dbReference type="ChEBI" id="CHEBI:16526"/>
        <dbReference type="ChEBI" id="CHEBI:57920"/>
        <dbReference type="ChEBI" id="CHEBI:65070"/>
        <dbReference type="EC" id="4.1.1.96"/>
    </reaction>
</comment>
<evidence type="ECO:0000313" key="15">
    <source>
        <dbReference type="Proteomes" id="UP000199626"/>
    </source>
</evidence>
<dbReference type="EMBL" id="FMXN01000002">
    <property type="protein sequence ID" value="SDB15505.1"/>
    <property type="molecule type" value="Genomic_DNA"/>
</dbReference>
<dbReference type="SUPFAM" id="SSF51419">
    <property type="entry name" value="PLP-binding barrel"/>
    <property type="match status" value="1"/>
</dbReference>
<comment type="function">
    <text evidence="11">Catalyzes the decarboxylation of carboxynorspermidine and carboxyspermidine.</text>
</comment>
<dbReference type="PANTHER" id="PTHR43727">
    <property type="entry name" value="DIAMINOPIMELATE DECARBOXYLASE"/>
    <property type="match status" value="1"/>
</dbReference>
<dbReference type="InterPro" id="IPR009006">
    <property type="entry name" value="Ala_racemase/Decarboxylase_C"/>
</dbReference>
<evidence type="ECO:0000313" key="14">
    <source>
        <dbReference type="EMBL" id="SDB15505.1"/>
    </source>
</evidence>
<evidence type="ECO:0000256" key="10">
    <source>
        <dbReference type="ARBA" id="ARBA00047389"/>
    </source>
</evidence>
<evidence type="ECO:0000256" key="12">
    <source>
        <dbReference type="PIRSR" id="PIRSR038941-1"/>
    </source>
</evidence>
<keyword evidence="7 11" id="KW-0456">Lyase</keyword>
<evidence type="ECO:0000256" key="4">
    <source>
        <dbReference type="ARBA" id="ARBA00022793"/>
    </source>
</evidence>
<name>A0A1G6B4F3_9GAMM</name>
<keyword evidence="11" id="KW-0620">Polyamine biosynthesis</keyword>
<keyword evidence="15" id="KW-1185">Reference proteome</keyword>
<dbReference type="GO" id="GO:0045312">
    <property type="term" value="P:nor-spermidine biosynthetic process"/>
    <property type="evidence" value="ECO:0007669"/>
    <property type="project" value="InterPro"/>
</dbReference>
<comment type="catalytic activity">
    <reaction evidence="9 11">
        <text>carboxyspermidine + H(+) = spermidine + CO2</text>
        <dbReference type="Rhea" id="RHEA:34095"/>
        <dbReference type="ChEBI" id="CHEBI:15378"/>
        <dbReference type="ChEBI" id="CHEBI:16526"/>
        <dbReference type="ChEBI" id="CHEBI:57834"/>
        <dbReference type="ChEBI" id="CHEBI:65072"/>
        <dbReference type="EC" id="4.1.1.96"/>
    </reaction>
</comment>
<evidence type="ECO:0000259" key="13">
    <source>
        <dbReference type="Pfam" id="PF00278"/>
    </source>
</evidence>
<comment type="similarity">
    <text evidence="8 11">Belongs to the Orn/Lys/Arg decarboxylase class-II family. NspC subfamily.</text>
</comment>
<evidence type="ECO:0000256" key="1">
    <source>
        <dbReference type="ARBA" id="ARBA00001933"/>
    </source>
</evidence>
<organism evidence="14 15">
    <name type="scientific">Pseudidiomarina indica</name>
    <dbReference type="NCBI Taxonomy" id="1159017"/>
    <lineage>
        <taxon>Bacteria</taxon>
        <taxon>Pseudomonadati</taxon>
        <taxon>Pseudomonadota</taxon>
        <taxon>Gammaproteobacteria</taxon>
        <taxon>Alteromonadales</taxon>
        <taxon>Idiomarinaceae</taxon>
        <taxon>Pseudidiomarina</taxon>
    </lineage>
</organism>
<protein>
    <recommendedName>
        <fullName evidence="3 11">Carboxynorspermidine/carboxyspermidine decarboxylase</fullName>
        <shortName evidence="11">CANS DC/CAS DC</shortName>
        <shortName evidence="11">CANSDC/CASDC</shortName>
        <ecNumber evidence="2 11">4.1.1.96</ecNumber>
    </recommendedName>
</protein>
<dbReference type="PANTHER" id="PTHR43727:SF1">
    <property type="entry name" value="CARBOXYNORSPERMIDINE_CARBOXYSPERMIDINE DECARBOXYLASE"/>
    <property type="match status" value="1"/>
</dbReference>
<dbReference type="InterPro" id="IPR022643">
    <property type="entry name" value="De-COase2_C"/>
</dbReference>
<dbReference type="OrthoDB" id="9804410at2"/>
<dbReference type="FunFam" id="3.20.20.10:FF:000012">
    <property type="entry name" value="Carboxynorspermidine/carboxyspermidine decarboxylase"/>
    <property type="match status" value="1"/>
</dbReference>
<dbReference type="PIRSF" id="PIRSF038941">
    <property type="entry name" value="NspC"/>
    <property type="match status" value="1"/>
</dbReference>
<comment type="subcellular location">
    <subcellularLocation>
        <location evidence="11">Cytoplasm</location>
    </subcellularLocation>
</comment>
<proteinExistence type="inferred from homology"/>
<dbReference type="Gene3D" id="3.20.20.10">
    <property type="entry name" value="Alanine racemase"/>
    <property type="match status" value="1"/>
</dbReference>
<dbReference type="STRING" id="1159017.SAMN02927930_00649"/>
<evidence type="ECO:0000256" key="3">
    <source>
        <dbReference type="ARBA" id="ARBA00013633"/>
    </source>
</evidence>
<evidence type="ECO:0000256" key="5">
    <source>
        <dbReference type="ARBA" id="ARBA00022898"/>
    </source>
</evidence>
<evidence type="ECO:0000256" key="8">
    <source>
        <dbReference type="ARBA" id="ARBA00025802"/>
    </source>
</evidence>
<keyword evidence="5 11" id="KW-0663">Pyridoxal phosphate</keyword>
<comment type="cofactor">
    <cofactor evidence="1 11">
        <name>pyridoxal 5'-phosphate</name>
        <dbReference type="ChEBI" id="CHEBI:597326"/>
    </cofactor>
</comment>
<comment type="subunit">
    <text evidence="11">Homodimer.</text>
</comment>
<dbReference type="NCBIfam" id="TIGR01047">
    <property type="entry name" value="nspC"/>
    <property type="match status" value="1"/>
</dbReference>
<dbReference type="RefSeq" id="WP_092591686.1">
    <property type="nucleotide sequence ID" value="NZ_FMXN01000002.1"/>
</dbReference>
<dbReference type="InterPro" id="IPR029066">
    <property type="entry name" value="PLP-binding_barrel"/>
</dbReference>
<dbReference type="GO" id="GO:0008836">
    <property type="term" value="F:diaminopimelate decarboxylase activity"/>
    <property type="evidence" value="ECO:0007669"/>
    <property type="project" value="TreeGrafter"/>
</dbReference>
<evidence type="ECO:0000256" key="11">
    <source>
        <dbReference type="PIRNR" id="PIRNR038941"/>
    </source>
</evidence>
<keyword evidence="6 11" id="KW-0745">Spermidine biosynthesis</keyword>
<dbReference type="EC" id="4.1.1.96" evidence="2 11"/>
<dbReference type="Gene3D" id="2.40.37.10">
    <property type="entry name" value="Lyase, Ornithine Decarboxylase, Chain A, domain 1"/>
    <property type="match status" value="1"/>
</dbReference>
<sequence length="378" mass="41910">MSNPYLNPAIPSPCYVCDEALLERNLKLMQRVQQESGADIILALKGFSMWSTFSLVAEYLKGCTASSVWEARLAAEEFGAEVHAYAPAYKQQDIDELLPLVHHISFNSLTQWQRYQDQVLAAGVSAGLRVNPEHQEAETELYDPSAPGSRLGIRAAELEGADLTGIEGLHVHNLCECDSFALERTLAAVESKFGHLLHQMKWLNLGGGHLMTREGYDVDHLIKQLKRLQETYGIRVILEPGSAVAWQTGPLVAEVVDIVHNEGAIAILDISATAHMPDVLEMPYRPTITGADEAGVLPYTYKLGGNSCLAGDVIGAYSFAEPLQPGDRILFEDMMHYTMVKTTFFNGVEHPSIGIIRRDGRFDLVRKFDYSDFRSRLS</sequence>
<evidence type="ECO:0000256" key="2">
    <source>
        <dbReference type="ARBA" id="ARBA00012259"/>
    </source>
</evidence>
<evidence type="ECO:0000256" key="9">
    <source>
        <dbReference type="ARBA" id="ARBA00047351"/>
    </source>
</evidence>